<protein>
    <submittedName>
        <fullName evidence="1">Uncharacterized protein</fullName>
    </submittedName>
</protein>
<organism evidence="1 2">
    <name type="scientific">Staurois parvus</name>
    <dbReference type="NCBI Taxonomy" id="386267"/>
    <lineage>
        <taxon>Eukaryota</taxon>
        <taxon>Metazoa</taxon>
        <taxon>Chordata</taxon>
        <taxon>Craniata</taxon>
        <taxon>Vertebrata</taxon>
        <taxon>Euteleostomi</taxon>
        <taxon>Amphibia</taxon>
        <taxon>Batrachia</taxon>
        <taxon>Anura</taxon>
        <taxon>Neobatrachia</taxon>
        <taxon>Ranoidea</taxon>
        <taxon>Ranidae</taxon>
        <taxon>Staurois</taxon>
    </lineage>
</organism>
<gene>
    <name evidence="1" type="ORF">SPARVUS_LOCUS15710433</name>
</gene>
<evidence type="ECO:0000313" key="1">
    <source>
        <dbReference type="EMBL" id="CAI9618659.1"/>
    </source>
</evidence>
<dbReference type="EMBL" id="CATNWA010020498">
    <property type="protein sequence ID" value="CAI9618659.1"/>
    <property type="molecule type" value="Genomic_DNA"/>
</dbReference>
<evidence type="ECO:0000313" key="2">
    <source>
        <dbReference type="Proteomes" id="UP001162483"/>
    </source>
</evidence>
<feature type="non-terminal residue" evidence="1">
    <location>
        <position position="1"/>
    </location>
</feature>
<reference evidence="1" key="1">
    <citation type="submission" date="2023-05" db="EMBL/GenBank/DDBJ databases">
        <authorList>
            <person name="Stuckert A."/>
        </authorList>
    </citation>
    <scope>NUCLEOTIDE SEQUENCE</scope>
</reference>
<accession>A0ABN9HA39</accession>
<dbReference type="Proteomes" id="UP001162483">
    <property type="component" value="Unassembled WGS sequence"/>
</dbReference>
<name>A0ABN9HA39_9NEOB</name>
<keyword evidence="2" id="KW-1185">Reference proteome</keyword>
<comment type="caution">
    <text evidence="1">The sequence shown here is derived from an EMBL/GenBank/DDBJ whole genome shotgun (WGS) entry which is preliminary data.</text>
</comment>
<proteinExistence type="predicted"/>
<sequence length="39" mass="4181">KHWTPLGGRKIHPLRLLSGEMTSSRPVPLSLNISSAGAD</sequence>